<dbReference type="CDD" id="cd03822">
    <property type="entry name" value="GT4_mannosyltransferase-like"/>
    <property type="match status" value="1"/>
</dbReference>
<keyword evidence="2" id="KW-0328">Glycosyltransferase</keyword>
<dbReference type="PANTHER" id="PTHR12526:SF572">
    <property type="entry name" value="BLL5144 PROTEIN"/>
    <property type="match status" value="1"/>
</dbReference>
<dbReference type="AlphaFoldDB" id="A0A0N0U8F1"/>
<accession>A0A0N0U8F1</accession>
<protein>
    <submittedName>
        <fullName evidence="2">D-inositol-3-phosphate glycosyltransferase</fullName>
        <ecNumber evidence="2">2.4.1.250</ecNumber>
    </submittedName>
</protein>
<dbReference type="GO" id="GO:0102710">
    <property type="term" value="F:D-inositol-3-phosphate glycosyltransferase activity"/>
    <property type="evidence" value="ECO:0007669"/>
    <property type="project" value="UniProtKB-EC"/>
</dbReference>
<dbReference type="EMBL" id="LHCI01000106">
    <property type="protein sequence ID" value="KOX89733.1"/>
    <property type="molecule type" value="Genomic_DNA"/>
</dbReference>
<gene>
    <name evidence="2" type="primary">mshA</name>
    <name evidence="2" type="ORF">BVI061214_00913</name>
</gene>
<dbReference type="Gene3D" id="3.40.50.2000">
    <property type="entry name" value="Glycogen Phosphorylase B"/>
    <property type="match status" value="2"/>
</dbReference>
<dbReference type="RefSeq" id="WP_053767490.1">
    <property type="nucleotide sequence ID" value="NZ_LHCI01000106.1"/>
</dbReference>
<dbReference type="Proteomes" id="UP000037685">
    <property type="component" value="Unassembled WGS sequence"/>
</dbReference>
<feature type="domain" description="Glycosyl transferase family 1" evidence="1">
    <location>
        <begin position="172"/>
        <end position="353"/>
    </location>
</feature>
<dbReference type="SUPFAM" id="SSF53756">
    <property type="entry name" value="UDP-Glycosyltransferase/glycogen phosphorylase"/>
    <property type="match status" value="1"/>
</dbReference>
<evidence type="ECO:0000313" key="2">
    <source>
        <dbReference type="EMBL" id="KOX89733.1"/>
    </source>
</evidence>
<name>A0A0N0U8F1_THEAQ</name>
<reference evidence="2 3" key="1">
    <citation type="submission" date="2015-07" db="EMBL/GenBank/DDBJ databases">
        <authorList>
            <person name="Noorani M."/>
        </authorList>
    </citation>
    <scope>NUCLEOTIDE SEQUENCE [LARGE SCALE GENOMIC DNA]</scope>
    <source>
        <strain evidence="3">ATCC 25104 / DSM 625 / JCM 10724 / NBRC 103206 / NCIMB 11243 / YT-1</strain>
    </source>
</reference>
<comment type="caution">
    <text evidence="2">The sequence shown here is derived from an EMBL/GenBank/DDBJ whole genome shotgun (WGS) entry which is preliminary data.</text>
</comment>
<evidence type="ECO:0000259" key="1">
    <source>
        <dbReference type="Pfam" id="PF00534"/>
    </source>
</evidence>
<dbReference type="PANTHER" id="PTHR12526">
    <property type="entry name" value="GLYCOSYLTRANSFERASE"/>
    <property type="match status" value="1"/>
</dbReference>
<keyword evidence="2" id="KW-0808">Transferase</keyword>
<sequence length="379" mass="41772">MLTLIGTYPPIRCGIATFNRDLRRALLEAGLPAQVAVVAEEADRGLPFPQEVRWVVPKDRRRAYRALPAPRPWILQHEYGLYGGRWGEWFLDFLQVNGVKVVVLHTLFQAPPPGLTQEDAAFMQGLLREIGAGASALVSLHPEGEAFLRGLGVRAPVVHIPHGVPDLPRPDKEALKRALGLEGAFLLLTHGLLGPGKGIELVLKALPRVLGQNPRVRYLVAGSLHPNLERREGKRYLEELLALAERLGVARAFLLKEGYLPEEELYRLVGAADLFLLPYPNLEQVSSGTLSYALALGKAVLATPFWHARHALAGGRGILLSPDPEAWAQAILELSESPFRLKEMEARAYAYAREATWPRVARAYRRLLSEVGGVRPGVA</sequence>
<evidence type="ECO:0000313" key="3">
    <source>
        <dbReference type="Proteomes" id="UP000037685"/>
    </source>
</evidence>
<organism evidence="2 3">
    <name type="scientific">Thermus aquaticus</name>
    <dbReference type="NCBI Taxonomy" id="271"/>
    <lineage>
        <taxon>Bacteria</taxon>
        <taxon>Thermotogati</taxon>
        <taxon>Deinococcota</taxon>
        <taxon>Deinococci</taxon>
        <taxon>Thermales</taxon>
        <taxon>Thermaceae</taxon>
        <taxon>Thermus</taxon>
    </lineage>
</organism>
<dbReference type="EC" id="2.4.1.250" evidence="2"/>
<dbReference type="PATRIC" id="fig|271.14.peg.988"/>
<dbReference type="Pfam" id="PF00534">
    <property type="entry name" value="Glycos_transf_1"/>
    <property type="match status" value="1"/>
</dbReference>
<proteinExistence type="predicted"/>
<dbReference type="InterPro" id="IPR001296">
    <property type="entry name" value="Glyco_trans_1"/>
</dbReference>